<feature type="signal peptide" evidence="2">
    <location>
        <begin position="1"/>
        <end position="26"/>
    </location>
</feature>
<accession>A0A6A3DWR0</accession>
<comment type="caution">
    <text evidence="3">The sequence shown here is derived from an EMBL/GenBank/DDBJ whole genome shotgun (WGS) entry which is preliminary data.</text>
</comment>
<evidence type="ECO:0000256" key="1">
    <source>
        <dbReference type="SAM" id="MobiDB-lite"/>
    </source>
</evidence>
<protein>
    <submittedName>
        <fullName evidence="3">Uncharacterized protein</fullName>
    </submittedName>
</protein>
<dbReference type="Proteomes" id="UP000429523">
    <property type="component" value="Unassembled WGS sequence"/>
</dbReference>
<feature type="compositionally biased region" description="Polar residues" evidence="1">
    <location>
        <begin position="276"/>
        <end position="293"/>
    </location>
</feature>
<evidence type="ECO:0000313" key="3">
    <source>
        <dbReference type="EMBL" id="KAE8924357.1"/>
    </source>
</evidence>
<proteinExistence type="predicted"/>
<dbReference type="EMBL" id="QXGF01002515">
    <property type="protein sequence ID" value="KAE8924357.1"/>
    <property type="molecule type" value="Genomic_DNA"/>
</dbReference>
<reference evidence="3 4" key="1">
    <citation type="submission" date="2018-08" db="EMBL/GenBank/DDBJ databases">
        <title>Genomic investigation of the strawberry pathogen Phytophthora fragariae indicates pathogenicity is determined by transcriptional variation in three key races.</title>
        <authorList>
            <person name="Adams T.M."/>
            <person name="Armitage A.D."/>
            <person name="Sobczyk M.K."/>
            <person name="Bates H.J."/>
            <person name="Dunwell J.M."/>
            <person name="Nellist C.F."/>
            <person name="Harrison R.J."/>
        </authorList>
    </citation>
    <scope>NUCLEOTIDE SEQUENCE [LARGE SCALE GENOMIC DNA]</scope>
    <source>
        <strain evidence="3 4">NOV-9</strain>
    </source>
</reference>
<gene>
    <name evidence="3" type="ORF">PF009_g25407</name>
</gene>
<sequence length="293" mass="32161">MQRVRSLALSCTILLGLVVKPSVVHCSDVGSNSDFLDAGSASVANNNRVKVFTGHDGSECSNASSVVIQEGGCDETLQCTPFTVGAGTTYYGQGVCSDSRGAYLQSTFGDAGLFVVEYYEDAYCNKLYRSDVYLADSGCHYFTLGVMQIWTAEDKSMAALTVNSACDEIDWSVFMDLNVSVNTGTCIPDSPIEPVRNNLCCWCGATPCEWENYAEELWLAAGRVQRKLLRRKHRNRALRQTLSRLYLYQKGGNLRGPIHRCVAKKLMEYWPDSPKVTGSSVEARQSASSADRS</sequence>
<evidence type="ECO:0000256" key="2">
    <source>
        <dbReference type="SAM" id="SignalP"/>
    </source>
</evidence>
<name>A0A6A3DWR0_9STRA</name>
<dbReference type="AlphaFoldDB" id="A0A6A3DWR0"/>
<feature type="chain" id="PRO_5025624865" evidence="2">
    <location>
        <begin position="27"/>
        <end position="293"/>
    </location>
</feature>
<keyword evidence="2" id="KW-0732">Signal</keyword>
<organism evidence="3 4">
    <name type="scientific">Phytophthora fragariae</name>
    <dbReference type="NCBI Taxonomy" id="53985"/>
    <lineage>
        <taxon>Eukaryota</taxon>
        <taxon>Sar</taxon>
        <taxon>Stramenopiles</taxon>
        <taxon>Oomycota</taxon>
        <taxon>Peronosporomycetes</taxon>
        <taxon>Peronosporales</taxon>
        <taxon>Peronosporaceae</taxon>
        <taxon>Phytophthora</taxon>
    </lineage>
</organism>
<feature type="region of interest" description="Disordered" evidence="1">
    <location>
        <begin position="272"/>
        <end position="293"/>
    </location>
</feature>
<evidence type="ECO:0000313" key="4">
    <source>
        <dbReference type="Proteomes" id="UP000429523"/>
    </source>
</evidence>